<dbReference type="InterPro" id="IPR052025">
    <property type="entry name" value="Xyloglucanase_GH74"/>
</dbReference>
<dbReference type="InterPro" id="IPR036278">
    <property type="entry name" value="Sialidase_sf"/>
</dbReference>
<protein>
    <recommendedName>
        <fullName evidence="2">Sortilin N-terminal domain-containing protein</fullName>
    </recommendedName>
</protein>
<dbReference type="CDD" id="cd15482">
    <property type="entry name" value="Sialidase_non-viral"/>
    <property type="match status" value="1"/>
</dbReference>
<dbReference type="Gene3D" id="2.130.10.10">
    <property type="entry name" value="YVTN repeat-like/Quinoprotein amine dehydrogenase"/>
    <property type="match status" value="5"/>
</dbReference>
<gene>
    <name evidence="1" type="ORF">ENJ15_06610</name>
</gene>
<reference evidence="1" key="1">
    <citation type="journal article" date="2020" name="mSystems">
        <title>Genome- and Community-Level Interaction Insights into Carbon Utilization and Element Cycling Functions of Hydrothermarchaeota in Hydrothermal Sediment.</title>
        <authorList>
            <person name="Zhou Z."/>
            <person name="Liu Y."/>
            <person name="Xu W."/>
            <person name="Pan J."/>
            <person name="Luo Z.H."/>
            <person name="Li M."/>
        </authorList>
    </citation>
    <scope>NUCLEOTIDE SEQUENCE [LARGE SCALE GENOMIC DNA]</scope>
    <source>
        <strain evidence="1">HyVt-460</strain>
    </source>
</reference>
<dbReference type="Proteomes" id="UP000885771">
    <property type="component" value="Unassembled WGS sequence"/>
</dbReference>
<organism evidence="1">
    <name type="scientific">Caldithrix abyssi</name>
    <dbReference type="NCBI Taxonomy" id="187145"/>
    <lineage>
        <taxon>Bacteria</taxon>
        <taxon>Pseudomonadati</taxon>
        <taxon>Calditrichota</taxon>
        <taxon>Calditrichia</taxon>
        <taxon>Calditrichales</taxon>
        <taxon>Calditrichaceae</taxon>
        <taxon>Caldithrix</taxon>
    </lineage>
</organism>
<dbReference type="SUPFAM" id="SSF110296">
    <property type="entry name" value="Oligoxyloglucan reducing end-specific cellobiohydrolase"/>
    <property type="match status" value="1"/>
</dbReference>
<dbReference type="GO" id="GO:0010411">
    <property type="term" value="P:xyloglucan metabolic process"/>
    <property type="evidence" value="ECO:0007669"/>
    <property type="project" value="TreeGrafter"/>
</dbReference>
<proteinExistence type="predicted"/>
<dbReference type="InterPro" id="IPR002860">
    <property type="entry name" value="BNR_rpt"/>
</dbReference>
<dbReference type="EMBL" id="DRLI01000253">
    <property type="protein sequence ID" value="HHM02669.1"/>
    <property type="molecule type" value="Genomic_DNA"/>
</dbReference>
<sequence>MRMHKMITFDLGSYRGGLRMKIFGLLMLIFPLGLHAGGGSPVTGGRPEWRVVGQGGGGVITDVLVHPTDPDIVWVETDLTGIFKSTDGGKNFRRMSGPVERQELLFEWMRGMDHELVYDPTDPDIMYWAMDGGIYTTPGLYKSLDGGESWFKIPGSPDLAPAAIVVDSKGVIYGVKHKRMWVSEDKGHTWRQMPDVPTYFADAYDWRRRNRIFIYATAGNRLIIGDRYKGTGIYFSDDKGGHWRQALQGREIMDVAVSPVEPGLVMALEQDGSIFRSTDGGESFIKVKEIANSYYAWGKWPPFYGSIAINNENHVMAIGRWEMALSRDGGQRFDIYGEKEPEWDPAGYIFTARQGKEGLFKSNKLVASPGGKWFSVDGHLLKEINTDGRKWTGRYRGIDILCLYSPPVIDKRNADVIHVAAGDNGHFYSTDGGKNWKTTETKMVNVDGLAQDPNNPDIWYKMYGRRPREAGKIYKSVDSGVSWEYAGRIPMPGFNGRSEDDPSFYTGWCGWLAVDPTNSQRIYATHRASDGLYLSEDGGRNFRRVLELVRPWQLEVTDRGTVFICTWDSRGLYRSTDNGRSFEMINGGPVNDFAVHPKNDDIVYVNVGSFNHAWASARVKPRYERNRVYEDKGKGRLYKTGDGGNHWDLLGAFDGFALYIEPNFPNVMLMSTRDGGQGIMRSADGGKSWVSIHGNHNNYHPRGFVYGGVPGRVYTWNHNMERLDNVHVDSLFQKRETPAIP</sequence>
<name>A0A7V5RQC6_CALAY</name>
<dbReference type="PANTHER" id="PTHR43739:SF5">
    <property type="entry name" value="EXO-ALPHA-SIALIDASE"/>
    <property type="match status" value="1"/>
</dbReference>
<dbReference type="Pfam" id="PF02012">
    <property type="entry name" value="BNR"/>
    <property type="match status" value="1"/>
</dbReference>
<dbReference type="InterPro" id="IPR015943">
    <property type="entry name" value="WD40/YVTN_repeat-like_dom_sf"/>
</dbReference>
<comment type="caution">
    <text evidence="1">The sequence shown here is derived from an EMBL/GenBank/DDBJ whole genome shotgun (WGS) entry which is preliminary data.</text>
</comment>
<dbReference type="AlphaFoldDB" id="A0A7V5RQC6"/>
<evidence type="ECO:0008006" key="2">
    <source>
        <dbReference type="Google" id="ProtNLM"/>
    </source>
</evidence>
<accession>A0A7V5RQC6</accession>
<dbReference type="SUPFAM" id="SSF50939">
    <property type="entry name" value="Sialidases"/>
    <property type="match status" value="1"/>
</dbReference>
<dbReference type="PANTHER" id="PTHR43739">
    <property type="entry name" value="XYLOGLUCANASE (EUROFUNG)"/>
    <property type="match status" value="1"/>
</dbReference>
<evidence type="ECO:0000313" key="1">
    <source>
        <dbReference type="EMBL" id="HHM02669.1"/>
    </source>
</evidence>